<evidence type="ECO:0000259" key="1">
    <source>
        <dbReference type="Pfam" id="PF08240"/>
    </source>
</evidence>
<dbReference type="Gene3D" id="3.40.50.720">
    <property type="entry name" value="NAD(P)-binding Rossmann-like Domain"/>
    <property type="match status" value="1"/>
</dbReference>
<dbReference type="PANTHER" id="PTHR45348">
    <property type="entry name" value="HYPOTHETICAL OXIDOREDUCTASE (EUROFUNG)"/>
    <property type="match status" value="1"/>
</dbReference>
<protein>
    <recommendedName>
        <fullName evidence="1">Alcohol dehydrogenase-like N-terminal domain-containing protein</fullName>
    </recommendedName>
</protein>
<dbReference type="EMBL" id="KN834781">
    <property type="protein sequence ID" value="KIK59084.1"/>
    <property type="molecule type" value="Genomic_DNA"/>
</dbReference>
<sequence length="276" mass="29205">MASTQKVLYLEKAKGAFVMSDAPILKPGPGQLSVKVISAALNLADWKIQAYDFFITKYPAIFGGDIAGDVAEVGKGIEGFSKGDKVYVLLPVHVSVPLAGPNACSSFFRGWYSNEFAGFQQYTLVPADIVGKIPSNINYDQASTIPLAFTTAAFGLLGPAGTALDPTLEFKPNKIITYASAHHSNFLRSLGVTHVVDQGEVPASGFTEAAKEIAGAPIKLVFNLVIDGEAAGVCLDILNRDGQLADVNGEAKGSGNGRKVYLIFGNLHPPNNREFG</sequence>
<name>A0A0D0C9D3_9AGAR</name>
<feature type="domain" description="Alcohol dehydrogenase-like N-terminal" evidence="1">
    <location>
        <begin position="28"/>
        <end position="134"/>
    </location>
</feature>
<gene>
    <name evidence="2" type="ORF">GYMLUDRAFT_245520</name>
</gene>
<evidence type="ECO:0000313" key="3">
    <source>
        <dbReference type="Proteomes" id="UP000053593"/>
    </source>
</evidence>
<dbReference type="SUPFAM" id="SSF51735">
    <property type="entry name" value="NAD(P)-binding Rossmann-fold domains"/>
    <property type="match status" value="1"/>
</dbReference>
<dbReference type="InterPro" id="IPR036291">
    <property type="entry name" value="NAD(P)-bd_dom_sf"/>
</dbReference>
<dbReference type="InterPro" id="IPR011032">
    <property type="entry name" value="GroES-like_sf"/>
</dbReference>
<dbReference type="Proteomes" id="UP000053593">
    <property type="component" value="Unassembled WGS sequence"/>
</dbReference>
<dbReference type="AlphaFoldDB" id="A0A0D0C9D3"/>
<dbReference type="Gene3D" id="3.90.180.10">
    <property type="entry name" value="Medium-chain alcohol dehydrogenases, catalytic domain"/>
    <property type="match status" value="1"/>
</dbReference>
<evidence type="ECO:0000313" key="2">
    <source>
        <dbReference type="EMBL" id="KIK59084.1"/>
    </source>
</evidence>
<dbReference type="SUPFAM" id="SSF50129">
    <property type="entry name" value="GroES-like"/>
    <property type="match status" value="1"/>
</dbReference>
<dbReference type="GO" id="GO:0016651">
    <property type="term" value="F:oxidoreductase activity, acting on NAD(P)H"/>
    <property type="evidence" value="ECO:0007669"/>
    <property type="project" value="InterPro"/>
</dbReference>
<dbReference type="Pfam" id="PF08240">
    <property type="entry name" value="ADH_N"/>
    <property type="match status" value="1"/>
</dbReference>
<dbReference type="InterPro" id="IPR047122">
    <property type="entry name" value="Trans-enoyl_RdTase-like"/>
</dbReference>
<dbReference type="HOGENOM" id="CLU_026673_16_5_1"/>
<organism evidence="2 3">
    <name type="scientific">Collybiopsis luxurians FD-317 M1</name>
    <dbReference type="NCBI Taxonomy" id="944289"/>
    <lineage>
        <taxon>Eukaryota</taxon>
        <taxon>Fungi</taxon>
        <taxon>Dikarya</taxon>
        <taxon>Basidiomycota</taxon>
        <taxon>Agaricomycotina</taxon>
        <taxon>Agaricomycetes</taxon>
        <taxon>Agaricomycetidae</taxon>
        <taxon>Agaricales</taxon>
        <taxon>Marasmiineae</taxon>
        <taxon>Omphalotaceae</taxon>
        <taxon>Collybiopsis</taxon>
        <taxon>Collybiopsis luxurians</taxon>
    </lineage>
</organism>
<dbReference type="InterPro" id="IPR013154">
    <property type="entry name" value="ADH-like_N"/>
</dbReference>
<dbReference type="OrthoDB" id="3233595at2759"/>
<dbReference type="PANTHER" id="PTHR45348:SF2">
    <property type="entry name" value="ZINC-TYPE ALCOHOL DEHYDROGENASE-LIKE PROTEIN C2E1P3.01"/>
    <property type="match status" value="1"/>
</dbReference>
<proteinExistence type="predicted"/>
<keyword evidence="3" id="KW-1185">Reference proteome</keyword>
<accession>A0A0D0C9D3</accession>
<reference evidence="2 3" key="1">
    <citation type="submission" date="2014-04" db="EMBL/GenBank/DDBJ databases">
        <title>Evolutionary Origins and Diversification of the Mycorrhizal Mutualists.</title>
        <authorList>
            <consortium name="DOE Joint Genome Institute"/>
            <consortium name="Mycorrhizal Genomics Consortium"/>
            <person name="Kohler A."/>
            <person name="Kuo A."/>
            <person name="Nagy L.G."/>
            <person name="Floudas D."/>
            <person name="Copeland A."/>
            <person name="Barry K.W."/>
            <person name="Cichocki N."/>
            <person name="Veneault-Fourrey C."/>
            <person name="LaButti K."/>
            <person name="Lindquist E.A."/>
            <person name="Lipzen A."/>
            <person name="Lundell T."/>
            <person name="Morin E."/>
            <person name="Murat C."/>
            <person name="Riley R."/>
            <person name="Ohm R."/>
            <person name="Sun H."/>
            <person name="Tunlid A."/>
            <person name="Henrissat B."/>
            <person name="Grigoriev I.V."/>
            <person name="Hibbett D.S."/>
            <person name="Martin F."/>
        </authorList>
    </citation>
    <scope>NUCLEOTIDE SEQUENCE [LARGE SCALE GENOMIC DNA]</scope>
    <source>
        <strain evidence="2 3">FD-317 M1</strain>
    </source>
</reference>